<proteinExistence type="predicted"/>
<dbReference type="SUPFAM" id="SSF52540">
    <property type="entry name" value="P-loop containing nucleoside triphosphate hydrolases"/>
    <property type="match status" value="1"/>
</dbReference>
<gene>
    <name evidence="2" type="ORF">FH969_03230</name>
</gene>
<evidence type="ECO:0000313" key="2">
    <source>
        <dbReference type="EMBL" id="TNU76553.1"/>
    </source>
</evidence>
<dbReference type="EMBL" id="VENP01000006">
    <property type="protein sequence ID" value="TNU76553.1"/>
    <property type="molecule type" value="Genomic_DNA"/>
</dbReference>
<dbReference type="AlphaFoldDB" id="A0A5C5BDN9"/>
<reference evidence="2 3" key="1">
    <citation type="submission" date="2019-06" db="EMBL/GenBank/DDBJ databases">
        <title>Draft genome sequence of Miniimonas arenae KCTC 19750T isolated from sea sand.</title>
        <authorList>
            <person name="Park S.-J."/>
        </authorList>
    </citation>
    <scope>NUCLEOTIDE SEQUENCE [LARGE SCALE GENOMIC DNA]</scope>
    <source>
        <strain evidence="2 3">KCTC 19750</strain>
    </source>
</reference>
<dbReference type="InterPro" id="IPR027417">
    <property type="entry name" value="P-loop_NTPase"/>
</dbReference>
<dbReference type="RefSeq" id="WP_139986066.1">
    <property type="nucleotide sequence ID" value="NZ_VENP01000006.1"/>
</dbReference>
<evidence type="ECO:0000256" key="1">
    <source>
        <dbReference type="SAM" id="MobiDB-lite"/>
    </source>
</evidence>
<comment type="caution">
    <text evidence="2">The sequence shown here is derived from an EMBL/GenBank/DDBJ whole genome shotgun (WGS) entry which is preliminary data.</text>
</comment>
<sequence length="163" mass="17305">MPRVVLMCGISGAGKSTVARTLVSEGWVRLSTDEAAWRRGVRTFPVSPALAQELEREQRAALLELVRAGRDVVVDAPFATRALRAQYRLLLEPMGVTPEVRYVVVDAEVAARRLAGRGSAGSDDGRVEHDAALALVAGFEPPTTAEGPLAVVRGDESDGRGGT</sequence>
<dbReference type="Gene3D" id="3.40.50.300">
    <property type="entry name" value="P-loop containing nucleotide triphosphate hydrolases"/>
    <property type="match status" value="1"/>
</dbReference>
<organism evidence="2 3">
    <name type="scientific">Miniimonas arenae</name>
    <dbReference type="NCBI Taxonomy" id="676201"/>
    <lineage>
        <taxon>Bacteria</taxon>
        <taxon>Bacillati</taxon>
        <taxon>Actinomycetota</taxon>
        <taxon>Actinomycetes</taxon>
        <taxon>Micrococcales</taxon>
        <taxon>Beutenbergiaceae</taxon>
        <taxon>Miniimonas</taxon>
    </lineage>
</organism>
<dbReference type="Proteomes" id="UP000313849">
    <property type="component" value="Unassembled WGS sequence"/>
</dbReference>
<feature type="compositionally biased region" description="Basic and acidic residues" evidence="1">
    <location>
        <begin position="153"/>
        <end position="163"/>
    </location>
</feature>
<dbReference type="Pfam" id="PF13671">
    <property type="entry name" value="AAA_33"/>
    <property type="match status" value="1"/>
</dbReference>
<protein>
    <submittedName>
        <fullName evidence="2">ATP-binding protein</fullName>
    </submittedName>
</protein>
<name>A0A5C5BDN9_9MICO</name>
<evidence type="ECO:0000313" key="3">
    <source>
        <dbReference type="Proteomes" id="UP000313849"/>
    </source>
</evidence>
<keyword evidence="2" id="KW-0067">ATP-binding</keyword>
<accession>A0A5C5BDN9</accession>
<dbReference type="OrthoDB" id="2639622at2"/>
<feature type="region of interest" description="Disordered" evidence="1">
    <location>
        <begin position="143"/>
        <end position="163"/>
    </location>
</feature>
<dbReference type="GO" id="GO:0005524">
    <property type="term" value="F:ATP binding"/>
    <property type="evidence" value="ECO:0007669"/>
    <property type="project" value="UniProtKB-KW"/>
</dbReference>
<keyword evidence="2" id="KW-0547">Nucleotide-binding</keyword>
<keyword evidence="3" id="KW-1185">Reference proteome</keyword>